<organism evidence="1 2">
    <name type="scientific">Papaver somniferum</name>
    <name type="common">Opium poppy</name>
    <dbReference type="NCBI Taxonomy" id="3469"/>
    <lineage>
        <taxon>Eukaryota</taxon>
        <taxon>Viridiplantae</taxon>
        <taxon>Streptophyta</taxon>
        <taxon>Embryophyta</taxon>
        <taxon>Tracheophyta</taxon>
        <taxon>Spermatophyta</taxon>
        <taxon>Magnoliopsida</taxon>
        <taxon>Ranunculales</taxon>
        <taxon>Papaveraceae</taxon>
        <taxon>Papaveroideae</taxon>
        <taxon>Papaver</taxon>
    </lineage>
</organism>
<dbReference type="EMBL" id="CM010722">
    <property type="protein sequence ID" value="RZC72458.1"/>
    <property type="molecule type" value="Genomic_DNA"/>
</dbReference>
<reference evidence="1 2" key="1">
    <citation type="journal article" date="2018" name="Science">
        <title>The opium poppy genome and morphinan production.</title>
        <authorList>
            <person name="Guo L."/>
            <person name="Winzer T."/>
            <person name="Yang X."/>
            <person name="Li Y."/>
            <person name="Ning Z."/>
            <person name="He Z."/>
            <person name="Teodor R."/>
            <person name="Lu Y."/>
            <person name="Bowser T.A."/>
            <person name="Graham I.A."/>
            <person name="Ye K."/>
        </authorList>
    </citation>
    <scope>NUCLEOTIDE SEQUENCE [LARGE SCALE GENOMIC DNA]</scope>
    <source>
        <strain evidence="2">cv. HN1</strain>
        <tissue evidence="1">Leaves</tissue>
    </source>
</reference>
<evidence type="ECO:0000313" key="2">
    <source>
        <dbReference type="Proteomes" id="UP000316621"/>
    </source>
</evidence>
<sequence>MQKLVVFLALNLSDDECKKRVIEAASLSARRLNLVCTAAVVSFEPGPEPAEARKNPTDHVVDLYQAYGQPAANMVGNLCRTLGPPAANMAGNLCKTYGPPAANRAIQLGQICYSTVVRDKKPIPKHEGLRTKVNKHHRENPDKAKWFTCPQGAARIFEPENNKRGWIEQHQQINGTIYVDKEAALALELAIEK</sequence>
<accession>A0A4Y7KK58</accession>
<protein>
    <submittedName>
        <fullName evidence="1">Uncharacterized protein</fullName>
    </submittedName>
</protein>
<dbReference type="AlphaFoldDB" id="A0A4Y7KK58"/>
<dbReference type="Proteomes" id="UP000316621">
    <property type="component" value="Chromosome 8"/>
</dbReference>
<proteinExistence type="predicted"/>
<gene>
    <name evidence="1" type="ORF">C5167_047934</name>
</gene>
<evidence type="ECO:0000313" key="1">
    <source>
        <dbReference type="EMBL" id="RZC72458.1"/>
    </source>
</evidence>
<keyword evidence="2" id="KW-1185">Reference proteome</keyword>
<dbReference type="Gramene" id="RZC72458">
    <property type="protein sequence ID" value="RZC72458"/>
    <property type="gene ID" value="C5167_047934"/>
</dbReference>
<name>A0A4Y7KK58_PAPSO</name>